<dbReference type="GO" id="GO:0005524">
    <property type="term" value="F:ATP binding"/>
    <property type="evidence" value="ECO:0007669"/>
    <property type="project" value="UniProtKB-UniRule"/>
</dbReference>
<dbReference type="Proteomes" id="UP000198793">
    <property type="component" value="Unassembled WGS sequence"/>
</dbReference>
<evidence type="ECO:0000256" key="9">
    <source>
        <dbReference type="HAMAP-Rule" id="MF_00969"/>
    </source>
</evidence>
<evidence type="ECO:0000256" key="4">
    <source>
        <dbReference type="ARBA" id="ARBA00022801"/>
    </source>
</evidence>
<dbReference type="InterPro" id="IPR005118">
    <property type="entry name" value="TRCF_C"/>
</dbReference>
<keyword evidence="1 9" id="KW-0963">Cytoplasm</keyword>
<dbReference type="Gene3D" id="3.40.50.300">
    <property type="entry name" value="P-loop containing nucleotide triphosphate hydrolases"/>
    <property type="match status" value="2"/>
</dbReference>
<dbReference type="GO" id="GO:0006355">
    <property type="term" value="P:regulation of DNA-templated transcription"/>
    <property type="evidence" value="ECO:0007669"/>
    <property type="project" value="UniProtKB-UniRule"/>
</dbReference>
<keyword evidence="8 9" id="KW-0234">DNA repair</keyword>
<dbReference type="SUPFAM" id="SSF143517">
    <property type="entry name" value="TRCF domain-like"/>
    <property type="match status" value="1"/>
</dbReference>
<dbReference type="Gene3D" id="2.40.10.170">
    <property type="match status" value="1"/>
</dbReference>
<dbReference type="Gene3D" id="3.90.1150.50">
    <property type="entry name" value="Transcription-repair-coupling factor, D7 domain"/>
    <property type="match status" value="1"/>
</dbReference>
<comment type="similarity">
    <text evidence="9">In the N-terminal section; belongs to the UvrB family.</text>
</comment>
<dbReference type="PROSITE" id="PS51194">
    <property type="entry name" value="HELICASE_CTER"/>
    <property type="match status" value="1"/>
</dbReference>
<organism evidence="12 13">
    <name type="scientific">Aureimonas jatrophae</name>
    <dbReference type="NCBI Taxonomy" id="1166073"/>
    <lineage>
        <taxon>Bacteria</taxon>
        <taxon>Pseudomonadati</taxon>
        <taxon>Pseudomonadota</taxon>
        <taxon>Alphaproteobacteria</taxon>
        <taxon>Hyphomicrobiales</taxon>
        <taxon>Aurantimonadaceae</taxon>
        <taxon>Aureimonas</taxon>
    </lineage>
</organism>
<gene>
    <name evidence="9" type="primary">mfd</name>
    <name evidence="12" type="ORF">SAMN05192530_103340</name>
</gene>
<feature type="domain" description="Helicase ATP-binding" evidence="10">
    <location>
        <begin position="573"/>
        <end position="734"/>
    </location>
</feature>
<dbReference type="InterPro" id="IPR003711">
    <property type="entry name" value="CarD-like/TRCF_RID"/>
</dbReference>
<evidence type="ECO:0000256" key="1">
    <source>
        <dbReference type="ARBA" id="ARBA00022490"/>
    </source>
</evidence>
<dbReference type="InterPro" id="IPR004576">
    <property type="entry name" value="Mfd"/>
</dbReference>
<dbReference type="InterPro" id="IPR037235">
    <property type="entry name" value="TRCF-like_C_D7"/>
</dbReference>
<evidence type="ECO:0000256" key="7">
    <source>
        <dbReference type="ARBA" id="ARBA00023125"/>
    </source>
</evidence>
<evidence type="ECO:0000259" key="11">
    <source>
        <dbReference type="PROSITE" id="PS51194"/>
    </source>
</evidence>
<dbReference type="EC" id="3.6.4.-" evidence="9"/>
<dbReference type="RefSeq" id="WP_090672334.1">
    <property type="nucleotide sequence ID" value="NZ_FNIT01000003.1"/>
</dbReference>
<evidence type="ECO:0000256" key="2">
    <source>
        <dbReference type="ARBA" id="ARBA00022741"/>
    </source>
</evidence>
<dbReference type="InterPro" id="IPR047112">
    <property type="entry name" value="RecG/Mfd"/>
</dbReference>
<evidence type="ECO:0000313" key="12">
    <source>
        <dbReference type="EMBL" id="SDO10472.1"/>
    </source>
</evidence>
<dbReference type="CDD" id="cd17991">
    <property type="entry name" value="DEXHc_TRCF"/>
    <property type="match status" value="1"/>
</dbReference>
<comment type="function">
    <text evidence="9">Couples transcription and DNA repair by recognizing RNA polymerase (RNAP) stalled at DNA lesions. Mediates ATP-dependent release of RNAP and its truncated transcript from the DNA, and recruitment of nucleotide excision repair machinery to the damaged site.</text>
</comment>
<dbReference type="Pfam" id="PF00270">
    <property type="entry name" value="DEAD"/>
    <property type="match status" value="1"/>
</dbReference>
<dbReference type="AlphaFoldDB" id="A0A1H0GUK4"/>
<evidence type="ECO:0000259" key="10">
    <source>
        <dbReference type="PROSITE" id="PS51192"/>
    </source>
</evidence>
<dbReference type="InterPro" id="IPR036101">
    <property type="entry name" value="CarD-like/TRCF_RID_sf"/>
</dbReference>
<dbReference type="InterPro" id="IPR041471">
    <property type="entry name" value="UvrB_inter"/>
</dbReference>
<dbReference type="Pfam" id="PF03461">
    <property type="entry name" value="TRCF"/>
    <property type="match status" value="1"/>
</dbReference>
<reference evidence="12 13" key="1">
    <citation type="submission" date="2016-10" db="EMBL/GenBank/DDBJ databases">
        <authorList>
            <person name="de Groot N.N."/>
        </authorList>
    </citation>
    <scope>NUCLEOTIDE SEQUENCE [LARGE SCALE GENOMIC DNA]</scope>
    <source>
        <strain evidence="13">L7-484,KACC 16230,DSM 25025</strain>
    </source>
</reference>
<dbReference type="InterPro" id="IPR027417">
    <property type="entry name" value="P-loop_NTPase"/>
</dbReference>
<dbReference type="HAMAP" id="MF_00969">
    <property type="entry name" value="TRCF"/>
    <property type="match status" value="1"/>
</dbReference>
<evidence type="ECO:0000256" key="8">
    <source>
        <dbReference type="ARBA" id="ARBA00023204"/>
    </source>
</evidence>
<dbReference type="InterPro" id="IPR014001">
    <property type="entry name" value="Helicase_ATP-bd"/>
</dbReference>
<comment type="subcellular location">
    <subcellularLocation>
        <location evidence="9">Cytoplasm</location>
    </subcellularLocation>
</comment>
<dbReference type="Pfam" id="PF17757">
    <property type="entry name" value="UvrB_inter"/>
    <property type="match status" value="1"/>
</dbReference>
<dbReference type="InterPro" id="IPR001650">
    <property type="entry name" value="Helicase_C-like"/>
</dbReference>
<dbReference type="SUPFAM" id="SSF141259">
    <property type="entry name" value="CarD-like"/>
    <property type="match status" value="1"/>
</dbReference>
<dbReference type="Gene3D" id="3.40.50.11180">
    <property type="match status" value="1"/>
</dbReference>
<dbReference type="GO" id="GO:0005737">
    <property type="term" value="C:cytoplasm"/>
    <property type="evidence" value="ECO:0007669"/>
    <property type="project" value="UniProtKB-SubCell"/>
</dbReference>
<evidence type="ECO:0000256" key="5">
    <source>
        <dbReference type="ARBA" id="ARBA00022806"/>
    </source>
</evidence>
<evidence type="ECO:0000256" key="3">
    <source>
        <dbReference type="ARBA" id="ARBA00022763"/>
    </source>
</evidence>
<dbReference type="SMART" id="SM00490">
    <property type="entry name" value="HELICc"/>
    <property type="match status" value="1"/>
</dbReference>
<dbReference type="Pfam" id="PF02559">
    <property type="entry name" value="CarD_TRCF_RID"/>
    <property type="match status" value="1"/>
</dbReference>
<keyword evidence="4 9" id="KW-0378">Hydrolase</keyword>
<dbReference type="STRING" id="1166073.SAMN05192530_103340"/>
<dbReference type="SMART" id="SM00487">
    <property type="entry name" value="DEXDc"/>
    <property type="match status" value="1"/>
</dbReference>
<protein>
    <recommendedName>
        <fullName evidence="9">Transcription-repair-coupling factor</fullName>
        <shortName evidence="9">TRCF</shortName>
        <ecNumber evidence="9">3.6.4.-</ecNumber>
    </recommendedName>
</protein>
<evidence type="ECO:0000256" key="6">
    <source>
        <dbReference type="ARBA" id="ARBA00022840"/>
    </source>
</evidence>
<dbReference type="InterPro" id="IPR011545">
    <property type="entry name" value="DEAD/DEAH_box_helicase_dom"/>
</dbReference>
<dbReference type="SUPFAM" id="SSF52540">
    <property type="entry name" value="P-loop containing nucleoside triphosphate hydrolases"/>
    <property type="match status" value="3"/>
</dbReference>
<feature type="domain" description="Helicase C-terminal" evidence="11">
    <location>
        <begin position="755"/>
        <end position="909"/>
    </location>
</feature>
<dbReference type="SMART" id="SM01058">
    <property type="entry name" value="CarD_TRCF"/>
    <property type="match status" value="1"/>
</dbReference>
<dbReference type="GO" id="GO:0003684">
    <property type="term" value="F:damaged DNA binding"/>
    <property type="evidence" value="ECO:0007669"/>
    <property type="project" value="InterPro"/>
</dbReference>
<dbReference type="PANTHER" id="PTHR47964">
    <property type="entry name" value="ATP-DEPENDENT DNA HELICASE HOMOLOG RECG, CHLOROPLASTIC"/>
    <property type="match status" value="1"/>
</dbReference>
<sequence>MLQSLSVEAQAAQAEKLAPLSPIGATAAVIHNEATKRQGQLLLYVAQTGRRARDLADMLLAFDPERSVAYFPPWDCLPFDSASPSRAVMGQRMGVLRWLTNADNRPNVVITTVEALLRLVPPRSIWSQLHREFRVGDEIKIAELEAHLRHIGYVFDDRVDEPGEAAIRGRVIDFFPAAAPNPCRVEYDGSRIVSIRSYDPATQRTIAESDMLIVDPANEIIGRAGVDGREHQLAAFYPTLESVFDYLGDCPMIIEDGVTRRAKAFRDAIEEGAKFASQRPCKRPLKPDAGFLPMDDWERLAGQRLEGSVDQTEETNFFVPRFAAEAHPWKELADFLASSEQDRTVVLAAPTEGLRREWARRAARHLKMPFPKVDTWQSVVDAKPGGRFSSILPCSQGFRTGDLPITVVTAEDIGGQAAVRSASPAASAFTSLIDGFALGDAVVHIEHGVGILEALEEIQHDKGRREVLRLRYADDATLMVPVEEIGALWRYSGETSGISLDKLKGGRWIERRNELLGNVQKTAVKLSDLAGRRKTIRTRPLKPDRQLYERFCARFPYELSPDQASATDAVLSDLASGHPMNRLICGDVGFGKTEIALRAAAATVFAGRQVAIIAATTVLAQQHARNFEKRFAGLGVEVAHLSRLTSPNEVKQIRDGLANGTIKVVVGTHALCGKHIRFDDLGLAVIDEEQRFGSNQKEALRELSQDAHYLSMTATPIPRTLQASFVGLNDLSVIATPPVLRQPIQTIVLPFDEERVRDALERERRRGGQSFVVCPRVEDIEPMRERLQQIVPDLRVLVAHGKLPANEIDATMLRFTEGDGDVLLATNIIESGLDVPAANTMIVWHPDRFGMAQLHQIRGRVGRGSRRGVAYLMTESGKTLAPETERRLKTLEAMNRLGAGFQVSARDLDLRGAGDLVGEEQAGHLQLVGLTLYRHLLERALAVAEGRDVRDDWMPEMALGIAGRIPPDYVPEAETRINLYAEIDRIQDTASLEALRDDLNDRFGPLPKAASVLLKMAAIRLRCIEAGIQRLAAGPKGIAAIFRTKADADVAREFDYPKGFSLKGQKLVLNVATQNTSERLRAVVAMLDRIDAACA</sequence>
<dbReference type="EMBL" id="FNIT01000003">
    <property type="protein sequence ID" value="SDO10472.1"/>
    <property type="molecule type" value="Genomic_DNA"/>
</dbReference>
<dbReference type="SMART" id="SM00982">
    <property type="entry name" value="TRCF"/>
    <property type="match status" value="1"/>
</dbReference>
<keyword evidence="5 12" id="KW-0347">Helicase</keyword>
<comment type="similarity">
    <text evidence="9">In the C-terminal section; belongs to the helicase family. RecG subfamily.</text>
</comment>
<name>A0A1H0GUK4_9HYPH</name>
<keyword evidence="6 9" id="KW-0067">ATP-binding</keyword>
<dbReference type="GO" id="GO:0003678">
    <property type="term" value="F:DNA helicase activity"/>
    <property type="evidence" value="ECO:0007669"/>
    <property type="project" value="TreeGrafter"/>
</dbReference>
<accession>A0A1H0GUK4</accession>
<dbReference type="OrthoDB" id="9804325at2"/>
<keyword evidence="2 9" id="KW-0547">Nucleotide-binding</keyword>
<keyword evidence="13" id="KW-1185">Reference proteome</keyword>
<proteinExistence type="inferred from homology"/>
<keyword evidence="3 9" id="KW-0227">DNA damage</keyword>
<dbReference type="PROSITE" id="PS51192">
    <property type="entry name" value="HELICASE_ATP_BIND_1"/>
    <property type="match status" value="1"/>
</dbReference>
<evidence type="ECO:0000313" key="13">
    <source>
        <dbReference type="Proteomes" id="UP000198793"/>
    </source>
</evidence>
<dbReference type="GO" id="GO:0016787">
    <property type="term" value="F:hydrolase activity"/>
    <property type="evidence" value="ECO:0007669"/>
    <property type="project" value="UniProtKB-KW"/>
</dbReference>
<dbReference type="Pfam" id="PF00271">
    <property type="entry name" value="Helicase_C"/>
    <property type="match status" value="1"/>
</dbReference>
<dbReference type="PANTHER" id="PTHR47964:SF1">
    <property type="entry name" value="ATP-DEPENDENT DNA HELICASE HOMOLOG RECG, CHLOROPLASTIC"/>
    <property type="match status" value="1"/>
</dbReference>
<dbReference type="GO" id="GO:0000716">
    <property type="term" value="P:transcription-coupled nucleotide-excision repair, DNA damage recognition"/>
    <property type="evidence" value="ECO:0007669"/>
    <property type="project" value="UniProtKB-UniRule"/>
</dbReference>
<keyword evidence="7 9" id="KW-0238">DNA-binding</keyword>